<feature type="domain" description="Luciferase-like" evidence="2">
    <location>
        <begin position="28"/>
        <end position="236"/>
    </location>
</feature>
<gene>
    <name evidence="3" type="ORF">F6B93_17270</name>
</gene>
<sequence>MSLHGTLNFSDHNFPRPKVRLGCVYLPQFGPERLAATARVADEAALDELWLWEDCFLSGGISAAAIALSHSARLTVGIGVLPVPMRNVALTAMEIATLDRAFPGRVRIGVGHGVQDWMGQIGGKVSSPMTLLREYVTCLTALLDGEVVSYHGQYMSLSDVRLAWPPEGDVDLLVAAKGPLTLQLSGELATGTVLADGTAPDAVRAAIGHIDRGRANQSAIKSHSIVTYVLCATDPDARTGVDDEILDSGFDDLAQITAPDDAPAIADAAQRWIDAGTDTLVLQPAANVDIEDFVRFVGAQVQPLLHQVQ</sequence>
<dbReference type="Proteomes" id="UP000682202">
    <property type="component" value="Chromosome"/>
</dbReference>
<accession>A0A975K055</accession>
<reference evidence="3" key="1">
    <citation type="submission" date="2019-12" db="EMBL/GenBank/DDBJ databases">
        <title>Mycobacterium spongiae sp. nov.</title>
        <authorList>
            <person name="Stinear T."/>
        </authorList>
    </citation>
    <scope>NUCLEOTIDE SEQUENCE</scope>
    <source>
        <strain evidence="3">FSD4b-SM</strain>
    </source>
</reference>
<dbReference type="SUPFAM" id="SSF51679">
    <property type="entry name" value="Bacterial luciferase-like"/>
    <property type="match status" value="1"/>
</dbReference>
<keyword evidence="4" id="KW-1185">Reference proteome</keyword>
<protein>
    <submittedName>
        <fullName evidence="3">LLM class flavin-dependent oxidoreductase</fullName>
    </submittedName>
</protein>
<keyword evidence="1" id="KW-0560">Oxidoreductase</keyword>
<dbReference type="PANTHER" id="PTHR43244">
    <property type="match status" value="1"/>
</dbReference>
<dbReference type="RefSeq" id="WP_211696172.1">
    <property type="nucleotide sequence ID" value="NZ_CP046600.1"/>
</dbReference>
<dbReference type="PANTHER" id="PTHR43244:SF1">
    <property type="entry name" value="5,10-METHYLENETETRAHYDROMETHANOPTERIN REDUCTASE"/>
    <property type="match status" value="1"/>
</dbReference>
<evidence type="ECO:0000256" key="1">
    <source>
        <dbReference type="ARBA" id="ARBA00023002"/>
    </source>
</evidence>
<dbReference type="Pfam" id="PF00296">
    <property type="entry name" value="Bac_luciferase"/>
    <property type="match status" value="1"/>
</dbReference>
<dbReference type="AlphaFoldDB" id="A0A975K055"/>
<dbReference type="CDD" id="cd01097">
    <property type="entry name" value="Tetrahydromethanopterin_reductase"/>
    <property type="match status" value="1"/>
</dbReference>
<evidence type="ECO:0000259" key="2">
    <source>
        <dbReference type="Pfam" id="PF00296"/>
    </source>
</evidence>
<dbReference type="KEGG" id="mspg:F6B93_17270"/>
<dbReference type="GO" id="GO:0016705">
    <property type="term" value="F:oxidoreductase activity, acting on paired donors, with incorporation or reduction of molecular oxygen"/>
    <property type="evidence" value="ECO:0007669"/>
    <property type="project" value="InterPro"/>
</dbReference>
<dbReference type="InterPro" id="IPR036661">
    <property type="entry name" value="Luciferase-like_sf"/>
</dbReference>
<name>A0A975K055_9MYCO</name>
<dbReference type="Gene3D" id="3.20.20.30">
    <property type="entry name" value="Luciferase-like domain"/>
    <property type="match status" value="1"/>
</dbReference>
<organism evidence="3 4">
    <name type="scientific">Mycobacterium spongiae</name>
    <dbReference type="NCBI Taxonomy" id="886343"/>
    <lineage>
        <taxon>Bacteria</taxon>
        <taxon>Bacillati</taxon>
        <taxon>Actinomycetota</taxon>
        <taxon>Actinomycetes</taxon>
        <taxon>Mycobacteriales</taxon>
        <taxon>Mycobacteriaceae</taxon>
        <taxon>Mycobacterium</taxon>
    </lineage>
</organism>
<proteinExistence type="predicted"/>
<evidence type="ECO:0000313" key="3">
    <source>
        <dbReference type="EMBL" id="QUR68598.1"/>
    </source>
</evidence>
<dbReference type="EMBL" id="CP046600">
    <property type="protein sequence ID" value="QUR68598.1"/>
    <property type="molecule type" value="Genomic_DNA"/>
</dbReference>
<dbReference type="InterPro" id="IPR050564">
    <property type="entry name" value="F420-G6PD/mer"/>
</dbReference>
<dbReference type="InterPro" id="IPR011251">
    <property type="entry name" value="Luciferase-like_dom"/>
</dbReference>
<evidence type="ECO:0000313" key="4">
    <source>
        <dbReference type="Proteomes" id="UP000682202"/>
    </source>
</evidence>